<feature type="binding site" evidence="8">
    <location>
        <position position="124"/>
    </location>
    <ligand>
        <name>ATP</name>
        <dbReference type="ChEBI" id="CHEBI:30616"/>
    </ligand>
</feature>
<feature type="binding site" evidence="8">
    <location>
        <position position="92"/>
    </location>
    <ligand>
        <name>ATP</name>
        <dbReference type="ChEBI" id="CHEBI:30616"/>
    </ligand>
</feature>
<feature type="binding site" evidence="8">
    <location>
        <position position="89"/>
    </location>
    <ligand>
        <name>ATP</name>
        <dbReference type="ChEBI" id="CHEBI:30616"/>
    </ligand>
</feature>
<evidence type="ECO:0000313" key="10">
    <source>
        <dbReference type="Proteomes" id="UP000034037"/>
    </source>
</evidence>
<reference evidence="9 10" key="1">
    <citation type="submission" date="2015-04" db="EMBL/GenBank/DDBJ databases">
        <title>Complete Genome Sequence of Brevibacterium flavum ATCC 15168.</title>
        <authorList>
            <person name="Ahn J."/>
            <person name="Park G."/>
            <person name="Jeon W."/>
            <person name="Jang Y."/>
            <person name="Jang M."/>
            <person name="Lee H."/>
            <person name="Lee H."/>
        </authorList>
    </citation>
    <scope>NUCLEOTIDE SEQUENCE [LARGE SCALE GENOMIC DNA]</scope>
    <source>
        <strain evidence="9 10">ATCC 15168</strain>
    </source>
</reference>
<proteinExistence type="inferred from homology"/>
<dbReference type="EC" id="2.7.7.108" evidence="8"/>
<comment type="catalytic activity">
    <reaction evidence="8">
        <text>L-histidyl-[protein] + UTP = N(tele)-(5'-uridylyl)-L-histidyl-[protein] + diphosphate</text>
        <dbReference type="Rhea" id="RHEA:83891"/>
        <dbReference type="Rhea" id="RHEA-COMP:9745"/>
        <dbReference type="Rhea" id="RHEA-COMP:20239"/>
        <dbReference type="ChEBI" id="CHEBI:29979"/>
        <dbReference type="ChEBI" id="CHEBI:33019"/>
        <dbReference type="ChEBI" id="CHEBI:46398"/>
        <dbReference type="ChEBI" id="CHEBI:233474"/>
    </reaction>
</comment>
<feature type="binding site" evidence="8">
    <location>
        <position position="112"/>
    </location>
    <ligand>
        <name>ATP</name>
        <dbReference type="ChEBI" id="CHEBI:30616"/>
    </ligand>
</feature>
<dbReference type="InterPro" id="IPR003846">
    <property type="entry name" value="SelO"/>
</dbReference>
<comment type="cofactor">
    <cofactor evidence="8">
        <name>Mg(2+)</name>
        <dbReference type="ChEBI" id="CHEBI:18420"/>
    </cofactor>
    <cofactor evidence="8">
        <name>Mn(2+)</name>
        <dbReference type="ChEBI" id="CHEBI:29035"/>
    </cofactor>
</comment>
<keyword evidence="4 8" id="KW-0479">Metal-binding</keyword>
<keyword evidence="2 8" id="KW-0808">Transferase</keyword>
<organism evidence="9 10">
    <name type="scientific">[Brevibacterium] flavum</name>
    <dbReference type="NCBI Taxonomy" id="92706"/>
    <lineage>
        <taxon>Bacteria</taxon>
        <taxon>Bacillati</taxon>
        <taxon>Actinomycetota</taxon>
        <taxon>Actinomycetes</taxon>
        <taxon>Mycobacteriales</taxon>
        <taxon>Corynebacteriaceae</taxon>
        <taxon>Corynebacterium</taxon>
    </lineage>
</organism>
<dbReference type="HOGENOM" id="CLU_010245_4_1_11"/>
<dbReference type="HAMAP" id="MF_00692">
    <property type="entry name" value="SelO"/>
    <property type="match status" value="1"/>
</dbReference>
<dbReference type="GO" id="GO:0000287">
    <property type="term" value="F:magnesium ion binding"/>
    <property type="evidence" value="ECO:0007669"/>
    <property type="project" value="UniProtKB-UniRule"/>
</dbReference>
<evidence type="ECO:0000313" key="9">
    <source>
        <dbReference type="EMBL" id="AKF27740.1"/>
    </source>
</evidence>
<comment type="catalytic activity">
    <reaction evidence="8">
        <text>L-tyrosyl-[protein] + ATP = O-(5'-adenylyl)-L-tyrosyl-[protein] + diphosphate</text>
        <dbReference type="Rhea" id="RHEA:54288"/>
        <dbReference type="Rhea" id="RHEA-COMP:10136"/>
        <dbReference type="Rhea" id="RHEA-COMP:13846"/>
        <dbReference type="ChEBI" id="CHEBI:30616"/>
        <dbReference type="ChEBI" id="CHEBI:33019"/>
        <dbReference type="ChEBI" id="CHEBI:46858"/>
        <dbReference type="ChEBI" id="CHEBI:83624"/>
        <dbReference type="EC" id="2.7.7.108"/>
    </reaction>
</comment>
<keyword evidence="10" id="KW-1185">Reference proteome</keyword>
<feature type="binding site" evidence="8">
    <location>
        <position position="257"/>
    </location>
    <ligand>
        <name>Mg(2+)</name>
        <dbReference type="ChEBI" id="CHEBI:18420"/>
    </ligand>
</feature>
<dbReference type="PANTHER" id="PTHR32057">
    <property type="entry name" value="PROTEIN ADENYLYLTRANSFERASE SELO, MITOCHONDRIAL"/>
    <property type="match status" value="1"/>
</dbReference>
<comment type="catalytic activity">
    <reaction evidence="8">
        <text>L-seryl-[protein] + UTP = O-(5'-uridylyl)-L-seryl-[protein] + diphosphate</text>
        <dbReference type="Rhea" id="RHEA:64604"/>
        <dbReference type="Rhea" id="RHEA-COMP:9863"/>
        <dbReference type="Rhea" id="RHEA-COMP:16635"/>
        <dbReference type="ChEBI" id="CHEBI:29999"/>
        <dbReference type="ChEBI" id="CHEBI:33019"/>
        <dbReference type="ChEBI" id="CHEBI:46398"/>
        <dbReference type="ChEBI" id="CHEBI:156051"/>
    </reaction>
</comment>
<sequence length="474" mass="51583">MNTAPFKLEADFASALPTMAAPWQGEEAPNPELVILNDDLAYSLGLDPTWLRTPEGVQFLLGLNPEPLTKAVAQAYSGHQFGQFVASLGDGRALLLGETRSADGVLHDIHLKGSGRTQFSRGADGRAVLGPVLREYIISEAMHALGVPTTRSLAVISTGRKIQRGSVAPGAVLVRVATSLIRVGSFQYSNISGGIELSQHLANYTITRHFPSLVAELSAPTPATYVSLFKAILQRQADTVGKWTRLGFVHGALNTDNTLISGETVDYGPCAFMERYRGDAKFSSIDTYGRYKFENQPMILGWNMARLVETLLPLLGATPDEGMTAAQEALGEFDDLCEQAIRKEFATALGLDESDTGTVEQFRELLYLHNPDITTLLRALTDNTAPPSGFEAFVHDWKTQDPDIEAMRAVNPLFIPRNHLVEAALADAVEGNLEKFHELLAAVTNPFDPTAGPDELRLPSEEGFEEDYMTFCGT</sequence>
<dbReference type="GO" id="GO:0070733">
    <property type="term" value="F:AMPylase activity"/>
    <property type="evidence" value="ECO:0007669"/>
    <property type="project" value="UniProtKB-EC"/>
</dbReference>
<comment type="function">
    <text evidence="8">Nucleotidyltransferase involved in the post-translational modification of proteins. It can catalyze the addition of adenosine monophosphate (AMP) or uridine monophosphate (UMP) to a protein, resulting in modifications known as AMPylation and UMPylation.</text>
</comment>
<gene>
    <name evidence="8" type="primary">ydiU</name>
    <name evidence="8" type="synonym">selO</name>
    <name evidence="9" type="ORF">YH66_09355</name>
</gene>
<dbReference type="EMBL" id="CP011309">
    <property type="protein sequence ID" value="AKF27740.1"/>
    <property type="molecule type" value="Genomic_DNA"/>
</dbReference>
<evidence type="ECO:0000256" key="1">
    <source>
        <dbReference type="ARBA" id="ARBA00009747"/>
    </source>
</evidence>
<protein>
    <recommendedName>
        <fullName evidence="8">Protein nucleotidyltransferase YdiU</fullName>
        <ecNumber evidence="8">2.7.7.-</ecNumber>
    </recommendedName>
    <alternativeName>
        <fullName evidence="8">Protein adenylyltransferase YdiU</fullName>
        <ecNumber evidence="8">2.7.7.108</ecNumber>
    </alternativeName>
    <alternativeName>
        <fullName evidence="8">Protein uridylyltransferase YdiU</fullName>
        <ecNumber evidence="8">2.7.7.-</ecNumber>
    </alternativeName>
</protein>
<name>A0A0F6Z6V3_9CORY</name>
<feature type="binding site" evidence="8">
    <location>
        <position position="182"/>
    </location>
    <ligand>
        <name>ATP</name>
        <dbReference type="ChEBI" id="CHEBI:30616"/>
    </ligand>
</feature>
<keyword evidence="5 8" id="KW-0547">Nucleotide-binding</keyword>
<dbReference type="GO" id="GO:0005524">
    <property type="term" value="F:ATP binding"/>
    <property type="evidence" value="ECO:0007669"/>
    <property type="project" value="UniProtKB-UniRule"/>
</dbReference>
<comment type="catalytic activity">
    <reaction evidence="8">
        <text>L-threonyl-[protein] + ATP = 3-O-(5'-adenylyl)-L-threonyl-[protein] + diphosphate</text>
        <dbReference type="Rhea" id="RHEA:54292"/>
        <dbReference type="Rhea" id="RHEA-COMP:11060"/>
        <dbReference type="Rhea" id="RHEA-COMP:13847"/>
        <dbReference type="ChEBI" id="CHEBI:30013"/>
        <dbReference type="ChEBI" id="CHEBI:30616"/>
        <dbReference type="ChEBI" id="CHEBI:33019"/>
        <dbReference type="ChEBI" id="CHEBI:138113"/>
        <dbReference type="EC" id="2.7.7.108"/>
    </reaction>
</comment>
<accession>A0A0F6Z6V3</accession>
<evidence type="ECO:0000256" key="2">
    <source>
        <dbReference type="ARBA" id="ARBA00022679"/>
    </source>
</evidence>
<dbReference type="EC" id="2.7.7.-" evidence="8"/>
<dbReference type="PATRIC" id="fig|92706.3.peg.1948"/>
<dbReference type="GO" id="GO:0030145">
    <property type="term" value="F:manganese ion binding"/>
    <property type="evidence" value="ECO:0007669"/>
    <property type="project" value="UniProtKB-UniRule"/>
</dbReference>
<dbReference type="RefSeq" id="WP_003861716.1">
    <property type="nucleotide sequence ID" value="NZ_CP011309.1"/>
</dbReference>
<feature type="binding site" evidence="8">
    <location>
        <position position="91"/>
    </location>
    <ligand>
        <name>ATP</name>
        <dbReference type="ChEBI" id="CHEBI:30616"/>
    </ligand>
</feature>
<keyword evidence="7 8" id="KW-0460">Magnesium</keyword>
<feature type="binding site" evidence="8">
    <location>
        <position position="125"/>
    </location>
    <ligand>
        <name>ATP</name>
        <dbReference type="ChEBI" id="CHEBI:30616"/>
    </ligand>
</feature>
<dbReference type="PANTHER" id="PTHR32057:SF14">
    <property type="entry name" value="PROTEIN ADENYLYLTRANSFERASE SELO, MITOCHONDRIAL"/>
    <property type="match status" value="1"/>
</dbReference>
<comment type="catalytic activity">
    <reaction evidence="8">
        <text>L-seryl-[protein] + ATP = 3-O-(5'-adenylyl)-L-seryl-[protein] + diphosphate</text>
        <dbReference type="Rhea" id="RHEA:58120"/>
        <dbReference type="Rhea" id="RHEA-COMP:9863"/>
        <dbReference type="Rhea" id="RHEA-COMP:15073"/>
        <dbReference type="ChEBI" id="CHEBI:29999"/>
        <dbReference type="ChEBI" id="CHEBI:30616"/>
        <dbReference type="ChEBI" id="CHEBI:33019"/>
        <dbReference type="ChEBI" id="CHEBI:142516"/>
        <dbReference type="EC" id="2.7.7.108"/>
    </reaction>
</comment>
<keyword evidence="8" id="KW-0464">Manganese</keyword>
<feature type="binding site" evidence="8">
    <location>
        <position position="266"/>
    </location>
    <ligand>
        <name>ATP</name>
        <dbReference type="ChEBI" id="CHEBI:30616"/>
    </ligand>
</feature>
<keyword evidence="3 8" id="KW-0548">Nucleotidyltransferase</keyword>
<evidence type="ECO:0000256" key="7">
    <source>
        <dbReference type="ARBA" id="ARBA00022842"/>
    </source>
</evidence>
<feature type="binding site" evidence="8">
    <location>
        <position position="175"/>
    </location>
    <ligand>
        <name>ATP</name>
        <dbReference type="ChEBI" id="CHEBI:30616"/>
    </ligand>
</feature>
<comment type="catalytic activity">
    <reaction evidence="8">
        <text>L-tyrosyl-[protein] + UTP = O-(5'-uridylyl)-L-tyrosyl-[protein] + diphosphate</text>
        <dbReference type="Rhea" id="RHEA:83887"/>
        <dbReference type="Rhea" id="RHEA-COMP:10136"/>
        <dbReference type="Rhea" id="RHEA-COMP:20238"/>
        <dbReference type="ChEBI" id="CHEBI:33019"/>
        <dbReference type="ChEBI" id="CHEBI:46398"/>
        <dbReference type="ChEBI" id="CHEBI:46858"/>
        <dbReference type="ChEBI" id="CHEBI:90602"/>
    </reaction>
</comment>
<dbReference type="AlphaFoldDB" id="A0A0F6Z6V3"/>
<feature type="binding site" evidence="8">
    <location>
        <position position="266"/>
    </location>
    <ligand>
        <name>Mg(2+)</name>
        <dbReference type="ChEBI" id="CHEBI:18420"/>
    </ligand>
</feature>
<evidence type="ECO:0000256" key="5">
    <source>
        <dbReference type="ARBA" id="ARBA00022741"/>
    </source>
</evidence>
<dbReference type="Pfam" id="PF02696">
    <property type="entry name" value="SelO"/>
    <property type="match status" value="1"/>
</dbReference>
<evidence type="ECO:0000256" key="6">
    <source>
        <dbReference type="ARBA" id="ARBA00022840"/>
    </source>
</evidence>
<evidence type="ECO:0000256" key="8">
    <source>
        <dbReference type="HAMAP-Rule" id="MF_00692"/>
    </source>
</evidence>
<feature type="active site" description="Proton acceptor" evidence="8">
    <location>
        <position position="256"/>
    </location>
</feature>
<dbReference type="Proteomes" id="UP000034037">
    <property type="component" value="Chromosome"/>
</dbReference>
<comment type="similarity">
    <text evidence="1 8">Belongs to the SELO family.</text>
</comment>
<evidence type="ECO:0000256" key="4">
    <source>
        <dbReference type="ARBA" id="ARBA00022723"/>
    </source>
</evidence>
<keyword evidence="6 8" id="KW-0067">ATP-binding</keyword>
<evidence type="ECO:0000256" key="3">
    <source>
        <dbReference type="ARBA" id="ARBA00022695"/>
    </source>
</evidence>